<dbReference type="InterPro" id="IPR026870">
    <property type="entry name" value="Zinc_ribbon_dom"/>
</dbReference>
<keyword evidence="1" id="KW-0472">Membrane</keyword>
<accession>A0A650CNH8</accession>
<dbReference type="EMBL" id="CP045483">
    <property type="protein sequence ID" value="QGR19245.1"/>
    <property type="molecule type" value="Genomic_DNA"/>
</dbReference>
<dbReference type="GeneID" id="42798232"/>
<sequence>MKQCPRCGYTNKDIANYCARCGYPLYLQPAFPNLYQPTYPPPPPTYHYPQSLPASRARKPDFPIFALILGIGAILTAILLATIR</sequence>
<evidence type="ECO:0000313" key="3">
    <source>
        <dbReference type="EMBL" id="QGR19245.1"/>
    </source>
</evidence>
<protein>
    <submittedName>
        <fullName evidence="3">Zinc-ribbon domain-containing protein</fullName>
    </submittedName>
</protein>
<dbReference type="OrthoDB" id="44271at2157"/>
<keyword evidence="1" id="KW-0812">Transmembrane</keyword>
<keyword evidence="4" id="KW-1185">Reference proteome</keyword>
<feature type="transmembrane region" description="Helical" evidence="1">
    <location>
        <begin position="62"/>
        <end position="83"/>
    </location>
</feature>
<keyword evidence="1" id="KW-1133">Transmembrane helix</keyword>
<dbReference type="KEGG" id="sazo:D1868_04125"/>
<dbReference type="Proteomes" id="UP000423396">
    <property type="component" value="Chromosome"/>
</dbReference>
<name>A0A650CNH8_9CREN</name>
<dbReference type="RefSeq" id="WP_156005826.1">
    <property type="nucleotide sequence ID" value="NZ_CP045483.1"/>
</dbReference>
<dbReference type="Pfam" id="PF13240">
    <property type="entry name" value="Zn_Ribbon_1"/>
    <property type="match status" value="1"/>
</dbReference>
<organism evidence="3 4">
    <name type="scientific">Stygiolobus azoricus</name>
    <dbReference type="NCBI Taxonomy" id="41675"/>
    <lineage>
        <taxon>Archaea</taxon>
        <taxon>Thermoproteota</taxon>
        <taxon>Thermoprotei</taxon>
        <taxon>Sulfolobales</taxon>
        <taxon>Sulfolobaceae</taxon>
        <taxon>Stygiolobus</taxon>
    </lineage>
</organism>
<proteinExistence type="predicted"/>
<evidence type="ECO:0000256" key="1">
    <source>
        <dbReference type="SAM" id="Phobius"/>
    </source>
</evidence>
<dbReference type="AlphaFoldDB" id="A0A650CNH8"/>
<reference evidence="3 4" key="1">
    <citation type="submission" date="2019-10" db="EMBL/GenBank/DDBJ databases">
        <title>Genome Sequences from Six Type Strain Members of the Archaeal Family Sulfolobaceae: Acidianus ambivalens, Acidianus infernus, Metallosphaera prunae, Stygiolobus azoricus, Sulfolobus metallicus, and Sulfurisphaera ohwakuensis.</title>
        <authorList>
            <person name="Counts J.A."/>
            <person name="Kelly R.M."/>
        </authorList>
    </citation>
    <scope>NUCLEOTIDE SEQUENCE [LARGE SCALE GENOMIC DNA]</scope>
    <source>
        <strain evidence="3 4">FC6</strain>
    </source>
</reference>
<evidence type="ECO:0000259" key="2">
    <source>
        <dbReference type="Pfam" id="PF13240"/>
    </source>
</evidence>
<feature type="domain" description="Zinc-ribbon" evidence="2">
    <location>
        <begin position="4"/>
        <end position="25"/>
    </location>
</feature>
<gene>
    <name evidence="3" type="ORF">D1868_04125</name>
</gene>
<evidence type="ECO:0000313" key="4">
    <source>
        <dbReference type="Proteomes" id="UP000423396"/>
    </source>
</evidence>